<evidence type="ECO:0000313" key="1">
    <source>
        <dbReference type="EMBL" id="WAS98825.1"/>
    </source>
</evidence>
<reference evidence="1" key="1">
    <citation type="submission" date="2022-11" db="EMBL/GenBank/DDBJ databases">
        <title>Minimal conservation of predation-associated metabolite biosynthetic gene clusters underscores biosynthetic potential of Myxococcota including descriptions for ten novel species: Archangium lansinium sp. nov., Myxococcus landrumus sp. nov., Nannocystis bai.</title>
        <authorList>
            <person name="Ahearne A."/>
            <person name="Stevens C."/>
            <person name="Dowd S."/>
        </authorList>
    </citation>
    <scope>NUCLEOTIDE SEQUENCE</scope>
    <source>
        <strain evidence="1">Fl3</strain>
    </source>
</reference>
<protein>
    <submittedName>
        <fullName evidence="1">Uncharacterized protein</fullName>
    </submittedName>
</protein>
<dbReference type="RefSeq" id="WP_269041182.1">
    <property type="nucleotide sequence ID" value="NZ_CP114040.1"/>
</dbReference>
<gene>
    <name evidence="1" type="ORF">O0S08_22065</name>
</gene>
<name>A0ABY7HIE5_9BACT</name>
<keyword evidence="2" id="KW-1185">Reference proteome</keyword>
<organism evidence="1 2">
    <name type="scientific">Nannocystis punicea</name>
    <dbReference type="NCBI Taxonomy" id="2995304"/>
    <lineage>
        <taxon>Bacteria</taxon>
        <taxon>Pseudomonadati</taxon>
        <taxon>Myxococcota</taxon>
        <taxon>Polyangia</taxon>
        <taxon>Nannocystales</taxon>
        <taxon>Nannocystaceae</taxon>
        <taxon>Nannocystis</taxon>
    </lineage>
</organism>
<accession>A0ABY7HIE5</accession>
<dbReference type="Proteomes" id="UP001164459">
    <property type="component" value="Chromosome"/>
</dbReference>
<evidence type="ECO:0000313" key="2">
    <source>
        <dbReference type="Proteomes" id="UP001164459"/>
    </source>
</evidence>
<sequence>MQPSHAATSVLYEPAGDTLRVRTVEVRSPAPAMRDVCLALDAAGHLVAVRFEDGPARPLIAVGPPSAVVSWVGARVLAMESGELLITMAAKRVRGHERNPYVPWGVYPGPPT</sequence>
<dbReference type="EMBL" id="CP114040">
    <property type="protein sequence ID" value="WAS98825.1"/>
    <property type="molecule type" value="Genomic_DNA"/>
</dbReference>
<proteinExistence type="predicted"/>